<dbReference type="Pfam" id="PF15644">
    <property type="entry name" value="Gln_amidase"/>
    <property type="match status" value="1"/>
</dbReference>
<dbReference type="InterPro" id="IPR028908">
    <property type="entry name" value="Tox-PL_dom"/>
</dbReference>
<accession>A0ABQ3YG33</accession>
<feature type="compositionally biased region" description="Low complexity" evidence="1">
    <location>
        <begin position="416"/>
        <end position="511"/>
    </location>
</feature>
<feature type="region of interest" description="Disordered" evidence="1">
    <location>
        <begin position="840"/>
        <end position="859"/>
    </location>
</feature>
<feature type="domain" description="Tox-PL" evidence="2">
    <location>
        <begin position="878"/>
        <end position="1004"/>
    </location>
</feature>
<feature type="region of interest" description="Disordered" evidence="1">
    <location>
        <begin position="796"/>
        <end position="815"/>
    </location>
</feature>
<dbReference type="Proteomes" id="UP000609879">
    <property type="component" value="Unassembled WGS sequence"/>
</dbReference>
<dbReference type="Pfam" id="PF25547">
    <property type="entry name" value="WXG100_2"/>
    <property type="match status" value="1"/>
</dbReference>
<organism evidence="4 5">
    <name type="scientific">Paractinoplanes deccanensis</name>
    <dbReference type="NCBI Taxonomy" id="113561"/>
    <lineage>
        <taxon>Bacteria</taxon>
        <taxon>Bacillati</taxon>
        <taxon>Actinomycetota</taxon>
        <taxon>Actinomycetes</taxon>
        <taxon>Micromonosporales</taxon>
        <taxon>Micromonosporaceae</taxon>
        <taxon>Paractinoplanes</taxon>
    </lineage>
</organism>
<proteinExistence type="predicted"/>
<keyword evidence="5" id="KW-1185">Reference proteome</keyword>
<evidence type="ECO:0000259" key="3">
    <source>
        <dbReference type="Pfam" id="PF25547"/>
    </source>
</evidence>
<feature type="region of interest" description="Disordered" evidence="1">
    <location>
        <begin position="356"/>
        <end position="657"/>
    </location>
</feature>
<feature type="compositionally biased region" description="Low complexity" evidence="1">
    <location>
        <begin position="532"/>
        <end position="550"/>
    </location>
</feature>
<gene>
    <name evidence="4" type="ORF">Ade02nite_76150</name>
</gene>
<evidence type="ECO:0008006" key="6">
    <source>
        <dbReference type="Google" id="ProtNLM"/>
    </source>
</evidence>
<protein>
    <recommendedName>
        <fullName evidence="6">Tox-PL domain-containing protein</fullName>
    </recommendedName>
</protein>
<comment type="caution">
    <text evidence="4">The sequence shown here is derived from an EMBL/GenBank/DDBJ whole genome shotgun (WGS) entry which is preliminary data.</text>
</comment>
<name>A0ABQ3YG33_9ACTN</name>
<evidence type="ECO:0000313" key="4">
    <source>
        <dbReference type="EMBL" id="GID78974.1"/>
    </source>
</evidence>
<dbReference type="RefSeq" id="WP_203774536.1">
    <property type="nucleotide sequence ID" value="NZ_BAAABO010000003.1"/>
</dbReference>
<evidence type="ECO:0000313" key="5">
    <source>
        <dbReference type="Proteomes" id="UP000609879"/>
    </source>
</evidence>
<dbReference type="InterPro" id="IPR057746">
    <property type="entry name" value="CpnT-like_N"/>
</dbReference>
<feature type="domain" description="Outer membrane channel protein CpnT-like N-terminal" evidence="3">
    <location>
        <begin position="16"/>
        <end position="163"/>
    </location>
</feature>
<reference evidence="4 5" key="1">
    <citation type="submission" date="2021-01" db="EMBL/GenBank/DDBJ databases">
        <title>Whole genome shotgun sequence of Actinoplanes deccanensis NBRC 13994.</title>
        <authorList>
            <person name="Komaki H."/>
            <person name="Tamura T."/>
        </authorList>
    </citation>
    <scope>NUCLEOTIDE SEQUENCE [LARGE SCALE GENOMIC DNA]</scope>
    <source>
        <strain evidence="4 5">NBRC 13994</strain>
    </source>
</reference>
<evidence type="ECO:0000259" key="2">
    <source>
        <dbReference type="Pfam" id="PF15644"/>
    </source>
</evidence>
<sequence length="1337" mass="139410">MSVIPSPVPHPLEYSPFDVPGWAYEALEWVVGFDWPAGNEVATWDVADRWYALATALIEPNDAAFGAVSQILAGYEGAGADSFGEAWHRLAGDESAPLNALLEASNQLGALVEGAGRDIEGAKLEAWIEIGIFLIELIGMGVAVVLTLGAASPAAGGLIMATRLAIQQIFRKLVEQLGVKALRQAGTHAIKQLAGKEGLRKLGREALDEGFDEAREEVAVNGGIQMYQQSTGRADGFDLNDLRASAVAGFAGGAASSGAGVGSHGHGGVARGAGGEVLAEFGAAAAFGELPDGADLAKSATSGAAGSALHVGTPFSGPNLTIGSDLSSATPLLADAGSPSAPPMIASPLPGVASSEPALLAGSPDRTSSFESAVVAPPPAFSPGADAAPPAFSPGADAAPPATPLSSADPASPAVGAALSSSADPASPATGAAPSPSADPASPGIGSALSPSADAASSATAASSVPSATVSPAFSADVESPAAVSPSSPSPAFEPAGGPSFAASEPAPASPVQLPPTDATVLSASPPPPTTPASSAPSPSAGVVPFAPSPTAGVIPGSPRRAGTSATGTPDRLPPGTTWRSTVSDLDRIADALGPRPDVSRSRPPLPLDRTPSPLDRALRPADTTPLSDRPRTEPHPNAPRVSRPYISRVPDPRRSGPVVAVPLPHDLGPAPRRPLPEPDLARAEAAYFGYADHARRTHEENRREEYIAYLTTIADDNRAKILDLGRRADEAFRTGSTLRARDYRKQAFELSEIVAEIETQNDQIRSGALAPETVEVDPPHWARINHDVGDLAPAGVKTGSRSALTGTGGRPPIDATRRYNSVGGLRPPLAVHQVDLENAVPRDPDGRPTRLPDPRTGRWFRLANDGGPAADPTRGLNCVDGVLSLFDTYIHGRPRVAAPRTFDTYAHGDPTRPLGGELAGVDRIRQATGSDFQNLCPYLGGADPAEAKQAMDHAITNLTNHLLNTGHGAYAFIITDLEAGGCHSWAALNQNGTVLFVDPQIGKLTESHPLYTHQGVHTPTNIISMDALVVAANATPAPLPHHGPGHWSTTPPTGADESPETAAERLAFESLPTSEQRTLNDSYVRSLAIADRVLGDIRDVISSLPAAPETERLRVVDEQHRAKTVNSLARAFLQHAPVFNTTLDDFIAAQKDLVRFSIEVPLAGYGRSVALVLEALESSGYSVTKILSFWGDGLGRHNGLNVSLADPQGHLFELQFPTPLSRAVGKDTHRLYARVRNERFTPEERVEALLQIFSINRERGLPDNQPSDLDILDQAFPVTQKDTGLATWIGANRGIWHDYLRTLDAGGGSLDRALARHNLRYSDVMIPPEQAGTDYP</sequence>
<feature type="compositionally biased region" description="Basic and acidic residues" evidence="1">
    <location>
        <begin position="841"/>
        <end position="857"/>
    </location>
</feature>
<feature type="region of interest" description="Disordered" evidence="1">
    <location>
        <begin position="1038"/>
        <end position="1060"/>
    </location>
</feature>
<dbReference type="EMBL" id="BOMI01000156">
    <property type="protein sequence ID" value="GID78974.1"/>
    <property type="molecule type" value="Genomic_DNA"/>
</dbReference>
<evidence type="ECO:0000256" key="1">
    <source>
        <dbReference type="SAM" id="MobiDB-lite"/>
    </source>
</evidence>